<dbReference type="Proteomes" id="UP000004750">
    <property type="component" value="Unassembled WGS sequence"/>
</dbReference>
<dbReference type="EMBL" id="AGCM01000033">
    <property type="protein sequence ID" value="EHM55546.1"/>
    <property type="molecule type" value="Genomic_DNA"/>
</dbReference>
<proteinExistence type="predicted"/>
<reference evidence="1 2" key="1">
    <citation type="submission" date="2011-08" db="EMBL/GenBank/DDBJ databases">
        <authorList>
            <person name="Weinstock G."/>
            <person name="Sodergren E."/>
            <person name="Clifton S."/>
            <person name="Fulton L."/>
            <person name="Fulton B."/>
            <person name="Courtney L."/>
            <person name="Fronick C."/>
            <person name="Harrison M."/>
            <person name="Strong C."/>
            <person name="Farmer C."/>
            <person name="Delahaunty K."/>
            <person name="Markovic C."/>
            <person name="Hall O."/>
            <person name="Minx P."/>
            <person name="Tomlinson C."/>
            <person name="Mitreva M."/>
            <person name="Hou S."/>
            <person name="Chen J."/>
            <person name="Wollam A."/>
            <person name="Pepin K.H."/>
            <person name="Johnson M."/>
            <person name="Bhonagiri V."/>
            <person name="Zhang X."/>
            <person name="Suruliraj S."/>
            <person name="Warren W."/>
            <person name="Chinwalla A."/>
            <person name="Mardis E.R."/>
            <person name="Wilson R.K."/>
        </authorList>
    </citation>
    <scope>NUCLEOTIDE SEQUENCE [LARGE SCALE GENOMIC DNA]</scope>
    <source>
        <strain evidence="1 2">F0432</strain>
    </source>
</reference>
<evidence type="ECO:0000313" key="1">
    <source>
        <dbReference type="EMBL" id="EHM55546.1"/>
    </source>
</evidence>
<sequence>MATATLTSWWAEAHSTREVGIYPAWRAQYFRRLARLAHAAW</sequence>
<evidence type="ECO:0000313" key="2">
    <source>
        <dbReference type="Proteomes" id="UP000004750"/>
    </source>
</evidence>
<dbReference type="HOGENOM" id="CLU_3267475_0_0_6"/>
<gene>
    <name evidence="1" type="ORF">HMPREF9080_00635</name>
</gene>
<organism evidence="1 2">
    <name type="scientific">Cardiobacterium valvarum F0432</name>
    <dbReference type="NCBI Taxonomy" id="797473"/>
    <lineage>
        <taxon>Bacteria</taxon>
        <taxon>Pseudomonadati</taxon>
        <taxon>Pseudomonadota</taxon>
        <taxon>Gammaproteobacteria</taxon>
        <taxon>Cardiobacteriales</taxon>
        <taxon>Cardiobacteriaceae</taxon>
        <taxon>Cardiobacterium</taxon>
    </lineage>
</organism>
<name>G9ZD02_9GAMM</name>
<dbReference type="AlphaFoldDB" id="G9ZD02"/>
<accession>G9ZD02</accession>
<comment type="caution">
    <text evidence="1">The sequence shown here is derived from an EMBL/GenBank/DDBJ whole genome shotgun (WGS) entry which is preliminary data.</text>
</comment>
<protein>
    <submittedName>
        <fullName evidence="1">Uncharacterized protein</fullName>
    </submittedName>
</protein>